<gene>
    <name evidence="4" type="ORF">CLV92_11391</name>
</gene>
<organism evidence="4 5">
    <name type="scientific">Kineococcus xinjiangensis</name>
    <dbReference type="NCBI Taxonomy" id="512762"/>
    <lineage>
        <taxon>Bacteria</taxon>
        <taxon>Bacillati</taxon>
        <taxon>Actinomycetota</taxon>
        <taxon>Actinomycetes</taxon>
        <taxon>Kineosporiales</taxon>
        <taxon>Kineosporiaceae</taxon>
        <taxon>Kineococcus</taxon>
    </lineage>
</organism>
<protein>
    <submittedName>
        <fullName evidence="4">Anti-sigma regulatory factor (Ser/Thr protein kinase)</fullName>
    </submittedName>
</protein>
<reference evidence="4 5" key="1">
    <citation type="submission" date="2018-02" db="EMBL/GenBank/DDBJ databases">
        <title>Genomic Encyclopedia of Archaeal and Bacterial Type Strains, Phase II (KMG-II): from individual species to whole genera.</title>
        <authorList>
            <person name="Goeker M."/>
        </authorList>
    </citation>
    <scope>NUCLEOTIDE SEQUENCE [LARGE SCALE GENOMIC DNA]</scope>
    <source>
        <strain evidence="4 5">DSM 22857</strain>
    </source>
</reference>
<evidence type="ECO:0000313" key="5">
    <source>
        <dbReference type="Proteomes" id="UP000239485"/>
    </source>
</evidence>
<dbReference type="SUPFAM" id="SSF55874">
    <property type="entry name" value="ATPase domain of HSP90 chaperone/DNA topoisomerase II/histidine kinase"/>
    <property type="match status" value="1"/>
</dbReference>
<dbReference type="Proteomes" id="UP000239485">
    <property type="component" value="Unassembled WGS sequence"/>
</dbReference>
<dbReference type="GO" id="GO:0004674">
    <property type="term" value="F:protein serine/threonine kinase activity"/>
    <property type="evidence" value="ECO:0007669"/>
    <property type="project" value="UniProtKB-KW"/>
</dbReference>
<evidence type="ECO:0000256" key="1">
    <source>
        <dbReference type="ARBA" id="ARBA00022527"/>
    </source>
</evidence>
<evidence type="ECO:0000313" key="4">
    <source>
        <dbReference type="EMBL" id="PPK92662.1"/>
    </source>
</evidence>
<dbReference type="Pfam" id="PF13581">
    <property type="entry name" value="HATPase_c_2"/>
    <property type="match status" value="1"/>
</dbReference>
<dbReference type="PANTHER" id="PTHR35526">
    <property type="entry name" value="ANTI-SIGMA-F FACTOR RSBW-RELATED"/>
    <property type="match status" value="1"/>
</dbReference>
<evidence type="ECO:0000259" key="3">
    <source>
        <dbReference type="Pfam" id="PF13581"/>
    </source>
</evidence>
<keyword evidence="5" id="KW-1185">Reference proteome</keyword>
<keyword evidence="4" id="KW-0418">Kinase</keyword>
<dbReference type="InterPro" id="IPR036890">
    <property type="entry name" value="HATPase_C_sf"/>
</dbReference>
<dbReference type="AlphaFoldDB" id="A0A2S6IEM1"/>
<feature type="compositionally biased region" description="Basic and acidic residues" evidence="2">
    <location>
        <begin position="95"/>
        <end position="109"/>
    </location>
</feature>
<accession>A0A2S6IEM1</accession>
<keyword evidence="4" id="KW-0808">Transferase</keyword>
<name>A0A2S6IEM1_9ACTN</name>
<keyword evidence="1" id="KW-0723">Serine/threonine-protein kinase</keyword>
<comment type="caution">
    <text evidence="4">The sequence shown here is derived from an EMBL/GenBank/DDBJ whole genome shotgun (WGS) entry which is preliminary data.</text>
</comment>
<proteinExistence type="predicted"/>
<dbReference type="RefSeq" id="WP_104434523.1">
    <property type="nucleotide sequence ID" value="NZ_PTJD01000013.1"/>
</dbReference>
<dbReference type="InterPro" id="IPR050267">
    <property type="entry name" value="Anti-sigma-factor_SerPK"/>
</dbReference>
<feature type="region of interest" description="Disordered" evidence="2">
    <location>
        <begin position="86"/>
        <end position="109"/>
    </location>
</feature>
<dbReference type="Gene3D" id="3.30.565.10">
    <property type="entry name" value="Histidine kinase-like ATPase, C-terminal domain"/>
    <property type="match status" value="1"/>
</dbReference>
<dbReference type="EMBL" id="PTJD01000013">
    <property type="protein sequence ID" value="PPK92662.1"/>
    <property type="molecule type" value="Genomic_DNA"/>
</dbReference>
<dbReference type="PANTHER" id="PTHR35526:SF3">
    <property type="entry name" value="ANTI-SIGMA-F FACTOR RSBW"/>
    <property type="match status" value="1"/>
</dbReference>
<feature type="domain" description="Histidine kinase/HSP90-like ATPase" evidence="3">
    <location>
        <begin position="26"/>
        <end position="123"/>
    </location>
</feature>
<dbReference type="InterPro" id="IPR003594">
    <property type="entry name" value="HATPase_dom"/>
</dbReference>
<sequence>MTTTIDTAPTSPDELDYPWTACVTLPPSPTSPRTARRLLDLVAAAWDVPVPEPAELLLTEVVTNVVVHAHTDMTVHLYAGPAGLRVEVDDSSPEPPHERRPTHRSEHGRGLLLLQRLARQWGYEVHDGPAPAETGKTLWFELSSDHNHGDQGDHDETALHAAFADDLNTT</sequence>
<evidence type="ECO:0000256" key="2">
    <source>
        <dbReference type="SAM" id="MobiDB-lite"/>
    </source>
</evidence>